<gene>
    <name evidence="3" type="ORF">MACK_002270</name>
</gene>
<protein>
    <submittedName>
        <fullName evidence="3">Uncharacterized protein</fullName>
    </submittedName>
</protein>
<dbReference type="AlphaFoldDB" id="A0A976MBY1"/>
<dbReference type="Pfam" id="PF04385">
    <property type="entry name" value="FAINT"/>
    <property type="match status" value="1"/>
</dbReference>
<evidence type="ECO:0000256" key="1">
    <source>
        <dbReference type="SAM" id="MobiDB-lite"/>
    </source>
</evidence>
<organism evidence="3 4">
    <name type="scientific">Theileria orientalis</name>
    <dbReference type="NCBI Taxonomy" id="68886"/>
    <lineage>
        <taxon>Eukaryota</taxon>
        <taxon>Sar</taxon>
        <taxon>Alveolata</taxon>
        <taxon>Apicomplexa</taxon>
        <taxon>Aconoidasida</taxon>
        <taxon>Piroplasmida</taxon>
        <taxon>Theileriidae</taxon>
        <taxon>Theileria</taxon>
    </lineage>
</organism>
<proteinExistence type="predicted"/>
<dbReference type="InterPro" id="IPR007480">
    <property type="entry name" value="DUF529"/>
</dbReference>
<feature type="transmembrane region" description="Helical" evidence="2">
    <location>
        <begin position="791"/>
        <end position="815"/>
    </location>
</feature>
<feature type="transmembrane region" description="Helical" evidence="2">
    <location>
        <begin position="12"/>
        <end position="32"/>
    </location>
</feature>
<accession>A0A976MBY1</accession>
<reference evidence="3" key="1">
    <citation type="submission" date="2022-07" db="EMBL/GenBank/DDBJ databases">
        <title>Evaluation of T. orientalis genome assembly methods using nanopore sequencing and analysis of variation between genomes.</title>
        <authorList>
            <person name="Yam J."/>
            <person name="Micallef M.L."/>
            <person name="Liu M."/>
            <person name="Djordjevic S.P."/>
            <person name="Bogema D.R."/>
            <person name="Jenkins C."/>
        </authorList>
    </citation>
    <scope>NUCLEOTIDE SEQUENCE</scope>
    <source>
        <strain evidence="3">Goon Nure</strain>
    </source>
</reference>
<evidence type="ECO:0000313" key="3">
    <source>
        <dbReference type="EMBL" id="UKK01456.2"/>
    </source>
</evidence>
<keyword evidence="2" id="KW-0472">Membrane</keyword>
<evidence type="ECO:0000313" key="4">
    <source>
        <dbReference type="Proteomes" id="UP000244811"/>
    </source>
</evidence>
<evidence type="ECO:0000256" key="2">
    <source>
        <dbReference type="SAM" id="Phobius"/>
    </source>
</evidence>
<sequence length="816" mass="93605">MLKTTNQIHFIYITMRIPIILITNIICLFGIINSNSTPEKFSGNQAYEGQNVNQYITIDISSTSPVNSFYFINSQINGVDTVIFFPNSQNKVRQIRDQDIELWTLDQNEQFIIGFISKQIDSQDHIIHLMINTQSGIKKLFYQYTDGKYSQIDTFRYLDIFTQLKPNTDRTPLTLDLSKDDIPEIMDKGAILGKNHASLFIPKSAYKVNRIVYGELNVYDGSALQTEVPIAIAYEIQGSSYLDLMSIKEGQNTGHIHSYQFSAQGETTLISSSDVVSIFDIFIARVFPDDINQPIMHPRVREIRRDAANTNDIMEVNLDIKNVDSSVIHTDEFKVLNIKTIKYSPLSVIITSVSYGKKQIWRSSEDEIQCKNVIAHYVNDILQTIEISILDNLRRTTQKLIPFQSIIDEIEREESSSPNLVIRDGKWDFEQSSDFDNEAVEPQHAYISTPPNSPTAPYVSPEDHELRSLVAEGLKSIYPDDSKSTPPNSPARTMPNTPVNTPPPSPMSSLWDIYYPDAYTLNNNQFDEDFDPKHFGSYDSDDDSTIADSFDSDDELHDIPNYKLFIPIHPPAGFGDHDSASLDSYNEEDQAAANESMYNMMFDYEYIHRMHQQDEYDDEYRKNFFSQYKDSDMVIEEDMILNIASKESIYKLFVIDGRKYVPFIFLMPHYNQKIEAVVDDSQTVWDGREAGHLLKYVSLFLDKQRIKGMYLMISQDHVIVNKYFIKKGGKWIDITLDEYMKATKYNMTKDPKMGVEEHGQQGQSDEISGKKTVKSTKDQGKSKDRVLHVSIMIPVIIGSLFFIVSVCSLFFILFFC</sequence>
<keyword evidence="2" id="KW-1133">Transmembrane helix</keyword>
<name>A0A976MBY1_THEOR</name>
<feature type="region of interest" description="Disordered" evidence="1">
    <location>
        <begin position="752"/>
        <end position="779"/>
    </location>
</feature>
<dbReference type="EMBL" id="CP056070">
    <property type="protein sequence ID" value="UKK01456.2"/>
    <property type="molecule type" value="Genomic_DNA"/>
</dbReference>
<dbReference type="Proteomes" id="UP000244811">
    <property type="component" value="Chromosome 3"/>
</dbReference>
<feature type="region of interest" description="Disordered" evidence="1">
    <location>
        <begin position="476"/>
        <end position="505"/>
    </location>
</feature>
<keyword evidence="2" id="KW-0812">Transmembrane</keyword>